<dbReference type="InterPro" id="IPR036849">
    <property type="entry name" value="Enolase-like_C_sf"/>
</dbReference>
<protein>
    <submittedName>
        <fullName evidence="3">L-alanine-DL-glutamate epimerase-like enolase superfamily enzyme</fullName>
    </submittedName>
</protein>
<dbReference type="InterPro" id="IPR029065">
    <property type="entry name" value="Enolase_C-like"/>
</dbReference>
<evidence type="ECO:0000259" key="2">
    <source>
        <dbReference type="SMART" id="SM00922"/>
    </source>
</evidence>
<dbReference type="InterPro" id="IPR029017">
    <property type="entry name" value="Enolase-like_N"/>
</dbReference>
<accession>A0ABV2R6W3</accession>
<feature type="domain" description="Mandelate racemase/muconate lactonizing enzyme C-terminal" evidence="2">
    <location>
        <begin position="148"/>
        <end position="287"/>
    </location>
</feature>
<dbReference type="SFLD" id="SFLDG00179">
    <property type="entry name" value="mandelate_racemase"/>
    <property type="match status" value="1"/>
</dbReference>
<comment type="caution">
    <text evidence="3">The sequence shown here is derived from an EMBL/GenBank/DDBJ whole genome shotgun (WGS) entry which is preliminary data.</text>
</comment>
<dbReference type="InterPro" id="IPR034593">
    <property type="entry name" value="DgoD-like"/>
</dbReference>
<dbReference type="SUPFAM" id="SSF54826">
    <property type="entry name" value="Enolase N-terminal domain-like"/>
    <property type="match status" value="1"/>
</dbReference>
<evidence type="ECO:0000313" key="4">
    <source>
        <dbReference type="Proteomes" id="UP001549321"/>
    </source>
</evidence>
<dbReference type="Pfam" id="PF02746">
    <property type="entry name" value="MR_MLE_N"/>
    <property type="match status" value="1"/>
</dbReference>
<dbReference type="SFLD" id="SFLDS00001">
    <property type="entry name" value="Enolase"/>
    <property type="match status" value="1"/>
</dbReference>
<dbReference type="InterPro" id="IPR013342">
    <property type="entry name" value="Mandelate_racemase_C"/>
</dbReference>
<gene>
    <name evidence="3" type="ORF">ABIE08_004389</name>
</gene>
<proteinExistence type="predicted"/>
<dbReference type="InterPro" id="IPR013341">
    <property type="entry name" value="Mandelate_racemase_N_dom"/>
</dbReference>
<organism evidence="3 4">
    <name type="scientific">Kaistia defluvii</name>
    <dbReference type="NCBI Taxonomy" id="410841"/>
    <lineage>
        <taxon>Bacteria</taxon>
        <taxon>Pseudomonadati</taxon>
        <taxon>Pseudomonadota</taxon>
        <taxon>Alphaproteobacteria</taxon>
        <taxon>Hyphomicrobiales</taxon>
        <taxon>Kaistiaceae</taxon>
        <taxon>Kaistia</taxon>
    </lineage>
</organism>
<dbReference type="SMART" id="SM00922">
    <property type="entry name" value="MR_MLE"/>
    <property type="match status" value="1"/>
</dbReference>
<name>A0ABV2R6W3_9HYPH</name>
<dbReference type="PANTHER" id="PTHR48080:SF2">
    <property type="entry name" value="D-GALACTONATE DEHYDRATASE"/>
    <property type="match status" value="1"/>
</dbReference>
<dbReference type="SUPFAM" id="SSF51604">
    <property type="entry name" value="Enolase C-terminal domain-like"/>
    <property type="match status" value="1"/>
</dbReference>
<reference evidence="3 4" key="1">
    <citation type="submission" date="2024-06" db="EMBL/GenBank/DDBJ databases">
        <title>Sorghum-associated microbial communities from plants grown in Nebraska, USA.</title>
        <authorList>
            <person name="Schachtman D."/>
        </authorList>
    </citation>
    <scope>NUCLEOTIDE SEQUENCE [LARGE SCALE GENOMIC DNA]</scope>
    <source>
        <strain evidence="3 4">3207</strain>
    </source>
</reference>
<dbReference type="Proteomes" id="UP001549321">
    <property type="component" value="Unassembled WGS sequence"/>
</dbReference>
<dbReference type="EMBL" id="JBEPSM010000004">
    <property type="protein sequence ID" value="MET4636431.1"/>
    <property type="molecule type" value="Genomic_DNA"/>
</dbReference>
<dbReference type="Gene3D" id="3.30.390.10">
    <property type="entry name" value="Enolase-like, N-terminal domain"/>
    <property type="match status" value="1"/>
</dbReference>
<keyword evidence="1" id="KW-0456">Lyase</keyword>
<dbReference type="Gene3D" id="3.20.20.120">
    <property type="entry name" value="Enolase-like C-terminal domain"/>
    <property type="match status" value="1"/>
</dbReference>
<dbReference type="RefSeq" id="WP_354554021.1">
    <property type="nucleotide sequence ID" value="NZ_JBEPSM010000004.1"/>
</dbReference>
<evidence type="ECO:0000256" key="1">
    <source>
        <dbReference type="ARBA" id="ARBA00023239"/>
    </source>
</evidence>
<keyword evidence="4" id="KW-1185">Reference proteome</keyword>
<sequence length="443" mass="48733">MSLQQTAKEIGRVEDAVNRFSSPSELRITDMRLAVVASNYDYPILRIDTNQGVYGLGEVRDAGHAENALQFKSMLIGQNPCNVDMIFNAMKRYGNWGREGGGVSGIEIALLDLVGKVYGVPCYQLLGGKYRDRVRLYGDTPTPDNPTPEDFVEAVLGRRAKGLNFIKFDLRPSLFEGAGGVLVGHDAKYDYAYEPGQWFKAPGGNRGAKLTQRSIDVAVEVVSAVRAAVGSDTQLCVDHFGEGYLTADEVIRLGRALEPFDLAWMEDPVPFFDTPGHKKVADALLTPIAAGENLYLREGFREAIRTRAYDILHPDLLSSGGMLETKRIADDGEQEGLPTALHCAGSPIGFMANIHCAAAISSFVACEHHGLDLPFWHGLVTGIDPDYMSDGYVKVPEKPGLGIDINLEAIRENLRTEDTLFLPTDAWNTPKLGFWRPDDRWPE</sequence>
<dbReference type="Pfam" id="PF13378">
    <property type="entry name" value="MR_MLE_C"/>
    <property type="match status" value="1"/>
</dbReference>
<dbReference type="PANTHER" id="PTHR48080">
    <property type="entry name" value="D-GALACTONATE DEHYDRATASE-RELATED"/>
    <property type="match status" value="1"/>
</dbReference>
<dbReference type="CDD" id="cd03316">
    <property type="entry name" value="MR_like"/>
    <property type="match status" value="1"/>
</dbReference>
<evidence type="ECO:0000313" key="3">
    <source>
        <dbReference type="EMBL" id="MET4636431.1"/>
    </source>
</evidence>